<evidence type="ECO:0000313" key="5">
    <source>
        <dbReference type="Proteomes" id="UP000281391"/>
    </source>
</evidence>
<dbReference type="Pfam" id="PF06761">
    <property type="entry name" value="IcmF-related"/>
    <property type="match status" value="1"/>
</dbReference>
<dbReference type="AlphaFoldDB" id="A0A3S4DPP5"/>
<reference evidence="4 5" key="1">
    <citation type="submission" date="2018-12" db="EMBL/GenBank/DDBJ databases">
        <authorList>
            <consortium name="Pathogen Informatics"/>
        </authorList>
    </citation>
    <scope>NUCLEOTIDE SEQUENCE [LARGE SCALE GENOMIC DNA]</scope>
    <source>
        <strain evidence="4 5">NCTC11214</strain>
    </source>
</reference>
<dbReference type="KEGG" id="sof:NCTC11214_03804"/>
<dbReference type="Pfam" id="PF14331">
    <property type="entry name" value="IcmF-related_N"/>
    <property type="match status" value="1"/>
</dbReference>
<evidence type="ECO:0000259" key="2">
    <source>
        <dbReference type="Pfam" id="PF06761"/>
    </source>
</evidence>
<dbReference type="PANTHER" id="PTHR36153:SF1">
    <property type="entry name" value="TYPE VI SECRETION SYSTEM COMPONENT TSSM1"/>
    <property type="match status" value="1"/>
</dbReference>
<feature type="transmembrane region" description="Helical" evidence="1">
    <location>
        <begin position="475"/>
        <end position="496"/>
    </location>
</feature>
<organism evidence="4 5">
    <name type="scientific">Serratia odorifera</name>
    <dbReference type="NCBI Taxonomy" id="618"/>
    <lineage>
        <taxon>Bacteria</taxon>
        <taxon>Pseudomonadati</taxon>
        <taxon>Pseudomonadota</taxon>
        <taxon>Gammaproteobacteria</taxon>
        <taxon>Enterobacterales</taxon>
        <taxon>Yersiniaceae</taxon>
        <taxon>Serratia</taxon>
    </lineage>
</organism>
<dbReference type="InterPro" id="IPR025743">
    <property type="entry name" value="TssM1_N"/>
</dbReference>
<keyword evidence="1" id="KW-1133">Transmembrane helix</keyword>
<protein>
    <submittedName>
        <fullName evidence="4">Uncharacterized protein conserved in bacteria</fullName>
    </submittedName>
</protein>
<evidence type="ECO:0000259" key="3">
    <source>
        <dbReference type="Pfam" id="PF14331"/>
    </source>
</evidence>
<dbReference type="InterPro" id="IPR027417">
    <property type="entry name" value="P-loop_NTPase"/>
</dbReference>
<sequence length="656" mass="74344">MLSTLFSIITSRLLWGFFGITALAFVIWTIGPLVAIGDYRPLEPELNRLIAIGVIYGIWLLCRIIPRLYSAWLNRKLLSNLRAAEETPAADAKSEPQQDQVLAQRFDEATQLLKKARFAPGQGDKHRWMTRFSRQYLYQLPWYVIIGAPGAGKTTALVNSGLHFPLADRFGKSALRGVGGTRNCDWWFTNDAVLLDTAGRYTTQESQREEDAGEWKSFVGLLKKYRTRQPINGVVVTVSVADLLSESADARAAQASALRKRLIELHEQLGIHFPVYVMVTKTDLLNGFMAYFSGFDKAQRDQIWGFTFPYEKSRQPDFSLGDAFEQQYDLLQQRLDAGLPDTLLVEHDARQRAESYLFPQEFAALRPLLAQYLDAVFATSSFETRFTPRGIYFTSGTQEGLPFDRVMGELNRYLQLPAANGGNNASSSWDGVSNETPIPAGKGQSFFLKEVLETVIFQESGLAGSNRWWEYRNRALHWAGYIALALILLVLGIFWFTSYGNNKAYLQEVAAKVPSVERQGQGLTNWTPAICWRCCRFSIACCICRKAAVSRWRIPPFTYRMGLYRGDQVSDASNALYQKTLKELLLPQVAQQIATTLRNDNHGDADFSYEALKAYQMLYLPKQYDGKFLRAWVMLNLQRNLHKAVRKSSYSKLNGI</sequence>
<dbReference type="SUPFAM" id="SSF52540">
    <property type="entry name" value="P-loop containing nucleoside triphosphate hydrolases"/>
    <property type="match status" value="1"/>
</dbReference>
<dbReference type="EMBL" id="LR134117">
    <property type="protein sequence ID" value="VDZ61584.1"/>
    <property type="molecule type" value="Genomic_DNA"/>
</dbReference>
<name>A0A3S4DPP5_SEROD</name>
<dbReference type="NCBIfam" id="TIGR03348">
    <property type="entry name" value="VI_IcmF"/>
    <property type="match status" value="1"/>
</dbReference>
<feature type="transmembrane region" description="Helical" evidence="1">
    <location>
        <begin position="49"/>
        <end position="69"/>
    </location>
</feature>
<dbReference type="Gene3D" id="3.40.50.300">
    <property type="entry name" value="P-loop containing nucleotide triphosphate hydrolases"/>
    <property type="match status" value="1"/>
</dbReference>
<evidence type="ECO:0000313" key="4">
    <source>
        <dbReference type="EMBL" id="VDZ61584.1"/>
    </source>
</evidence>
<gene>
    <name evidence="4" type="ORF">NCTC11214_03804</name>
</gene>
<feature type="domain" description="IcmF-related" evidence="2">
    <location>
        <begin position="555"/>
        <end position="649"/>
    </location>
</feature>
<feature type="transmembrane region" description="Helical" evidence="1">
    <location>
        <begin position="12"/>
        <end position="37"/>
    </location>
</feature>
<evidence type="ECO:0000256" key="1">
    <source>
        <dbReference type="SAM" id="Phobius"/>
    </source>
</evidence>
<keyword evidence="1" id="KW-0812">Transmembrane</keyword>
<dbReference type="PANTHER" id="PTHR36153">
    <property type="entry name" value="INNER MEMBRANE PROTEIN-RELATED"/>
    <property type="match status" value="1"/>
</dbReference>
<proteinExistence type="predicted"/>
<dbReference type="InterPro" id="IPR053156">
    <property type="entry name" value="T6SS_TssM-like"/>
</dbReference>
<dbReference type="InterPro" id="IPR009612">
    <property type="entry name" value="IcmF-rel"/>
</dbReference>
<dbReference type="Proteomes" id="UP000281391">
    <property type="component" value="Chromosome"/>
</dbReference>
<accession>A0A3S4DPP5</accession>
<feature type="domain" description="Type VI secretion system component TssM1 N-terminal" evidence="3">
    <location>
        <begin position="209"/>
        <end position="483"/>
    </location>
</feature>
<keyword evidence="1" id="KW-0472">Membrane</keyword>
<dbReference type="InterPro" id="IPR017731">
    <property type="entry name" value="TssM1-like"/>
</dbReference>